<sequence>MMNVYILSVMFSIVFLVMIIELVRRRRLKEQYSLLWILMGFTLLIISVNVQGVERLASFLQIEYAPALLFLFGLLFCFVLILHLTLVITKLSAQVLRLTQEIAIMKGEKASHNEHIH</sequence>
<dbReference type="Proteomes" id="UP000300879">
    <property type="component" value="Chromosome"/>
</dbReference>
<protein>
    <recommendedName>
        <fullName evidence="4">DUF2304 domain-containing protein</fullName>
    </recommendedName>
</protein>
<reference evidence="2 3" key="1">
    <citation type="submission" date="2019-05" db="EMBL/GenBank/DDBJ databases">
        <authorList>
            <person name="Chen C."/>
        </authorList>
    </citation>
    <scope>NUCLEOTIDE SEQUENCE [LARGE SCALE GENOMIC DNA]</scope>
    <source>
        <strain evidence="2 3">HB172198</strain>
    </source>
</reference>
<evidence type="ECO:0000313" key="3">
    <source>
        <dbReference type="Proteomes" id="UP000300879"/>
    </source>
</evidence>
<feature type="transmembrane region" description="Helical" evidence="1">
    <location>
        <begin position="6"/>
        <end position="23"/>
    </location>
</feature>
<proteinExistence type="predicted"/>
<keyword evidence="1" id="KW-1133">Transmembrane helix</keyword>
<accession>A0A4P8XJU9</accession>
<organism evidence="2 3">
    <name type="scientific">Paenibacillus algicola</name>
    <dbReference type="NCBI Taxonomy" id="2565926"/>
    <lineage>
        <taxon>Bacteria</taxon>
        <taxon>Bacillati</taxon>
        <taxon>Bacillota</taxon>
        <taxon>Bacilli</taxon>
        <taxon>Bacillales</taxon>
        <taxon>Paenibacillaceae</taxon>
        <taxon>Paenibacillus</taxon>
    </lineage>
</organism>
<dbReference type="KEGG" id="palo:E6C60_2229"/>
<gene>
    <name evidence="2" type="ORF">E6C60_2229</name>
</gene>
<dbReference type="AlphaFoldDB" id="A0A4P8XJU9"/>
<keyword evidence="3" id="KW-1185">Reference proteome</keyword>
<feature type="transmembrane region" description="Helical" evidence="1">
    <location>
        <begin position="35"/>
        <end position="52"/>
    </location>
</feature>
<keyword evidence="1" id="KW-0472">Membrane</keyword>
<name>A0A4P8XJU9_9BACL</name>
<keyword evidence="1" id="KW-0812">Transmembrane</keyword>
<dbReference type="Pfam" id="PF10066">
    <property type="entry name" value="DUF2304"/>
    <property type="match status" value="1"/>
</dbReference>
<evidence type="ECO:0000256" key="1">
    <source>
        <dbReference type="SAM" id="Phobius"/>
    </source>
</evidence>
<feature type="transmembrane region" description="Helical" evidence="1">
    <location>
        <begin position="64"/>
        <end position="88"/>
    </location>
</feature>
<dbReference type="EMBL" id="CP040396">
    <property type="protein sequence ID" value="QCT02942.1"/>
    <property type="molecule type" value="Genomic_DNA"/>
</dbReference>
<evidence type="ECO:0000313" key="2">
    <source>
        <dbReference type="EMBL" id="QCT02942.1"/>
    </source>
</evidence>
<evidence type="ECO:0008006" key="4">
    <source>
        <dbReference type="Google" id="ProtNLM"/>
    </source>
</evidence>
<dbReference type="InterPro" id="IPR019277">
    <property type="entry name" value="DUF2304"/>
</dbReference>